<gene>
    <name evidence="9 14" type="primary">tatB</name>
    <name evidence="14" type="ORF">FF098_013960</name>
    <name evidence="13" type="ORF">GCM10011355_29080</name>
</gene>
<comment type="similarity">
    <text evidence="9">Belongs to the TatB family.</text>
</comment>
<evidence type="ECO:0000256" key="6">
    <source>
        <dbReference type="ARBA" id="ARBA00022989"/>
    </source>
</evidence>
<evidence type="ECO:0000313" key="16">
    <source>
        <dbReference type="Proteomes" id="UP000818603"/>
    </source>
</evidence>
<dbReference type="PANTHER" id="PTHR33162">
    <property type="entry name" value="SEC-INDEPENDENT PROTEIN TRANSLOCASE PROTEIN TATA, CHLOROPLASTIC"/>
    <property type="match status" value="1"/>
</dbReference>
<evidence type="ECO:0000256" key="12">
    <source>
        <dbReference type="SAM" id="Phobius"/>
    </source>
</evidence>
<keyword evidence="10" id="KW-0175">Coiled coil</keyword>
<evidence type="ECO:0000256" key="2">
    <source>
        <dbReference type="ARBA" id="ARBA00022448"/>
    </source>
</evidence>
<protein>
    <recommendedName>
        <fullName evidence="9">Sec-independent protein translocase protein TatB</fullName>
    </recommendedName>
</protein>
<evidence type="ECO:0000313" key="14">
    <source>
        <dbReference type="EMBL" id="NHK29024.1"/>
    </source>
</evidence>
<comment type="subcellular location">
    <subcellularLocation>
        <location evidence="9">Cell membrane</location>
        <topology evidence="9">Single-pass membrane protein</topology>
    </subcellularLocation>
    <subcellularLocation>
        <location evidence="1">Membrane</location>
        <topology evidence="1">Single-pass membrane protein</topology>
    </subcellularLocation>
</comment>
<reference evidence="14 16" key="2">
    <citation type="submission" date="2020-02" db="EMBL/GenBank/DDBJ databases">
        <title>Genome sequence of Parvularcula flava strain NH6-79.</title>
        <authorList>
            <person name="Abdul Karim M.H."/>
            <person name="Lam M.Q."/>
            <person name="Chen S.J."/>
            <person name="Yahya A."/>
            <person name="Shahir S."/>
            <person name="Shamsir M.S."/>
            <person name="Chong C.S."/>
        </authorList>
    </citation>
    <scope>NUCLEOTIDE SEQUENCE [LARGE SCALE GENOMIC DNA]</scope>
    <source>
        <strain evidence="14 16">NH6-79</strain>
    </source>
</reference>
<dbReference type="InterPro" id="IPR003369">
    <property type="entry name" value="TatA/B/E"/>
</dbReference>
<dbReference type="PANTHER" id="PTHR33162:SF1">
    <property type="entry name" value="SEC-INDEPENDENT PROTEIN TRANSLOCASE PROTEIN TATA, CHLOROPLASTIC"/>
    <property type="match status" value="1"/>
</dbReference>
<dbReference type="GO" id="GO:0033281">
    <property type="term" value="C:TAT protein transport complex"/>
    <property type="evidence" value="ECO:0007669"/>
    <property type="project" value="UniProtKB-UniRule"/>
</dbReference>
<dbReference type="RefSeq" id="WP_155141651.1">
    <property type="nucleotide sequence ID" value="NZ_BMGZ01000003.1"/>
</dbReference>
<feature type="compositionally biased region" description="Basic and acidic residues" evidence="11">
    <location>
        <begin position="87"/>
        <end position="98"/>
    </location>
</feature>
<keyword evidence="4 9" id="KW-0812">Transmembrane</keyword>
<evidence type="ECO:0000256" key="5">
    <source>
        <dbReference type="ARBA" id="ARBA00022927"/>
    </source>
</evidence>
<keyword evidence="7 9" id="KW-0811">Translocation</keyword>
<evidence type="ECO:0000256" key="3">
    <source>
        <dbReference type="ARBA" id="ARBA00022475"/>
    </source>
</evidence>
<dbReference type="NCBIfam" id="TIGR01410">
    <property type="entry name" value="tatB"/>
    <property type="match status" value="1"/>
</dbReference>
<keyword evidence="8 9" id="KW-0472">Membrane</keyword>
<dbReference type="HAMAP" id="MF_00237">
    <property type="entry name" value="TatB"/>
    <property type="match status" value="1"/>
</dbReference>
<reference evidence="13" key="3">
    <citation type="submission" date="2020-09" db="EMBL/GenBank/DDBJ databases">
        <authorList>
            <person name="Sun Q."/>
            <person name="Zhou Y."/>
        </authorList>
    </citation>
    <scope>NUCLEOTIDE SEQUENCE</scope>
    <source>
        <strain evidence="13">CGMCC 1.14984</strain>
    </source>
</reference>
<feature type="transmembrane region" description="Helical" evidence="12">
    <location>
        <begin position="6"/>
        <end position="23"/>
    </location>
</feature>
<evidence type="ECO:0000256" key="1">
    <source>
        <dbReference type="ARBA" id="ARBA00004167"/>
    </source>
</evidence>
<keyword evidence="6 9" id="KW-1133">Transmembrane helix</keyword>
<dbReference type="Pfam" id="PF02416">
    <property type="entry name" value="TatA_B_E"/>
    <property type="match status" value="1"/>
</dbReference>
<dbReference type="Proteomes" id="UP000621856">
    <property type="component" value="Unassembled WGS sequence"/>
</dbReference>
<evidence type="ECO:0000256" key="7">
    <source>
        <dbReference type="ARBA" id="ARBA00023010"/>
    </source>
</evidence>
<dbReference type="AlphaFoldDB" id="A0A8J3A3L4"/>
<evidence type="ECO:0000256" key="4">
    <source>
        <dbReference type="ARBA" id="ARBA00022692"/>
    </source>
</evidence>
<dbReference type="GO" id="GO:0043953">
    <property type="term" value="P:protein transport by the Tat complex"/>
    <property type="evidence" value="ECO:0007669"/>
    <property type="project" value="UniProtKB-UniRule"/>
</dbReference>
<comment type="subunit">
    <text evidence="9">The Tat system comprises two distinct complexes: a TatABC complex, containing multiple copies of TatA, TatB and TatC subunits, and a separate TatA complex, containing only TatA subunits. Substrates initially bind to the TatABC complex, which probably triggers association of the separate TatA complex to form the active translocon.</text>
</comment>
<proteinExistence type="inferred from homology"/>
<keyword evidence="2 9" id="KW-0813">Transport</keyword>
<keyword evidence="3 9" id="KW-1003">Cell membrane</keyword>
<sequence length="138" mass="14976">MSLLPQIGFLELMVLAVLALVVVGPKDLPKLMRGIGKFLRQARSMADEFRAGFDEMARESEMAELRNEIESLKKNNPVNEVKKAVEDTAKQADADRYQQVKGTSPKSGADTKAEQAAEQSDAPVATSEPDEKKAEGGA</sequence>
<accession>A0A8J3A3L4</accession>
<evidence type="ECO:0000313" key="13">
    <source>
        <dbReference type="EMBL" id="GGI00543.1"/>
    </source>
</evidence>
<dbReference type="Proteomes" id="UP000818603">
    <property type="component" value="Unassembled WGS sequence"/>
</dbReference>
<evidence type="ECO:0000256" key="8">
    <source>
        <dbReference type="ARBA" id="ARBA00023136"/>
    </source>
</evidence>
<evidence type="ECO:0000256" key="11">
    <source>
        <dbReference type="SAM" id="MobiDB-lite"/>
    </source>
</evidence>
<keyword evidence="5 9" id="KW-0653">Protein transport</keyword>
<reference evidence="13" key="1">
    <citation type="journal article" date="2014" name="Int. J. Syst. Evol. Microbiol.">
        <title>Complete genome sequence of Corynebacterium casei LMG S-19264T (=DSM 44701T), isolated from a smear-ripened cheese.</title>
        <authorList>
            <consortium name="US DOE Joint Genome Institute (JGI-PGF)"/>
            <person name="Walter F."/>
            <person name="Albersmeier A."/>
            <person name="Kalinowski J."/>
            <person name="Ruckert C."/>
        </authorList>
    </citation>
    <scope>NUCLEOTIDE SEQUENCE</scope>
    <source>
        <strain evidence="13">CGMCC 1.14984</strain>
    </source>
</reference>
<dbReference type="GO" id="GO:0008320">
    <property type="term" value="F:protein transmembrane transporter activity"/>
    <property type="evidence" value="ECO:0007669"/>
    <property type="project" value="UniProtKB-UniRule"/>
</dbReference>
<comment type="caution">
    <text evidence="13">The sequence shown here is derived from an EMBL/GenBank/DDBJ whole genome shotgun (WGS) entry which is preliminary data.</text>
</comment>
<evidence type="ECO:0000256" key="10">
    <source>
        <dbReference type="SAM" id="Coils"/>
    </source>
</evidence>
<dbReference type="EMBL" id="BMGZ01000003">
    <property type="protein sequence ID" value="GGI00543.1"/>
    <property type="molecule type" value="Genomic_DNA"/>
</dbReference>
<feature type="compositionally biased region" description="Basic and acidic residues" evidence="11">
    <location>
        <begin position="129"/>
        <end position="138"/>
    </location>
</feature>
<dbReference type="EMBL" id="VCJR02000003">
    <property type="protein sequence ID" value="NHK29024.1"/>
    <property type="molecule type" value="Genomic_DNA"/>
</dbReference>
<dbReference type="PRINTS" id="PR01506">
    <property type="entry name" value="TATBPROTEIN"/>
</dbReference>
<comment type="function">
    <text evidence="9">Part of the twin-arginine translocation (Tat) system that transports large folded proteins containing a characteristic twin-arginine motif in their signal peptide across membranes. Together with TatC, TatB is part of a receptor directly interacting with Tat signal peptides. TatB may form an oligomeric binding site that transiently accommodates folded Tat precursor proteins before their translocation.</text>
</comment>
<organism evidence="13 15">
    <name type="scientific">Aquisalinus luteolus</name>
    <dbReference type="NCBI Taxonomy" id="1566827"/>
    <lineage>
        <taxon>Bacteria</taxon>
        <taxon>Pseudomonadati</taxon>
        <taxon>Pseudomonadota</taxon>
        <taxon>Alphaproteobacteria</taxon>
        <taxon>Parvularculales</taxon>
        <taxon>Parvularculaceae</taxon>
        <taxon>Aquisalinus</taxon>
    </lineage>
</organism>
<feature type="region of interest" description="Disordered" evidence="11">
    <location>
        <begin position="87"/>
        <end position="138"/>
    </location>
</feature>
<evidence type="ECO:0000313" key="15">
    <source>
        <dbReference type="Proteomes" id="UP000621856"/>
    </source>
</evidence>
<feature type="coiled-coil region" evidence="10">
    <location>
        <begin position="55"/>
        <end position="82"/>
    </location>
</feature>
<name>A0A8J3A3L4_9PROT</name>
<keyword evidence="16" id="KW-1185">Reference proteome</keyword>
<evidence type="ECO:0000256" key="9">
    <source>
        <dbReference type="HAMAP-Rule" id="MF_00237"/>
    </source>
</evidence>
<dbReference type="InterPro" id="IPR018448">
    <property type="entry name" value="TatB"/>
</dbReference>
<dbReference type="Gene3D" id="1.20.5.3310">
    <property type="match status" value="1"/>
</dbReference>